<dbReference type="AlphaFoldDB" id="A0A1J1J184"/>
<organism evidence="1 2">
    <name type="scientific">Clunio marinus</name>
    <dbReference type="NCBI Taxonomy" id="568069"/>
    <lineage>
        <taxon>Eukaryota</taxon>
        <taxon>Metazoa</taxon>
        <taxon>Ecdysozoa</taxon>
        <taxon>Arthropoda</taxon>
        <taxon>Hexapoda</taxon>
        <taxon>Insecta</taxon>
        <taxon>Pterygota</taxon>
        <taxon>Neoptera</taxon>
        <taxon>Endopterygota</taxon>
        <taxon>Diptera</taxon>
        <taxon>Nematocera</taxon>
        <taxon>Chironomoidea</taxon>
        <taxon>Chironomidae</taxon>
        <taxon>Clunio</taxon>
    </lineage>
</organism>
<dbReference type="Proteomes" id="UP000183832">
    <property type="component" value="Unassembled WGS sequence"/>
</dbReference>
<protein>
    <submittedName>
        <fullName evidence="1">CLUMA_CG018114, isoform A</fullName>
    </submittedName>
</protein>
<accession>A0A1J1J184</accession>
<evidence type="ECO:0000313" key="1">
    <source>
        <dbReference type="EMBL" id="CRL05206.1"/>
    </source>
</evidence>
<evidence type="ECO:0000313" key="2">
    <source>
        <dbReference type="Proteomes" id="UP000183832"/>
    </source>
</evidence>
<proteinExistence type="predicted"/>
<keyword evidence="2" id="KW-1185">Reference proteome</keyword>
<name>A0A1J1J184_9DIPT</name>
<reference evidence="1 2" key="1">
    <citation type="submission" date="2015-04" db="EMBL/GenBank/DDBJ databases">
        <authorList>
            <person name="Syromyatnikov M.Y."/>
            <person name="Popov V.N."/>
        </authorList>
    </citation>
    <scope>NUCLEOTIDE SEQUENCE [LARGE SCALE GENOMIC DNA]</scope>
</reference>
<gene>
    <name evidence="1" type="ORF">CLUMA_CG018114</name>
</gene>
<sequence>MTAEEVNTSLNSRNIFFALEKELNISSMSIENKKDRSQKRKVFGEKKVTEKEYHGSSETMERIKTTNRFQQAFS</sequence>
<dbReference type="EMBL" id="CVRI01000064">
    <property type="protein sequence ID" value="CRL05206.1"/>
    <property type="molecule type" value="Genomic_DNA"/>
</dbReference>